<evidence type="ECO:0000313" key="5">
    <source>
        <dbReference type="Proteomes" id="UP000189580"/>
    </source>
</evidence>
<accession>A0A161HG15</accession>
<reference evidence="4 5" key="1">
    <citation type="submission" date="2016-02" db="EMBL/GenBank/DDBJ databases">
        <title>Complete genome sequence and transcriptome regulation of the pentose utilising yeast Sugiyamaella lignohabitans.</title>
        <authorList>
            <person name="Bellasio M."/>
            <person name="Peymann A."/>
            <person name="Valli M."/>
            <person name="Sipitzky M."/>
            <person name="Graf A."/>
            <person name="Sauer M."/>
            <person name="Marx H."/>
            <person name="Mattanovich D."/>
        </authorList>
    </citation>
    <scope>NUCLEOTIDE SEQUENCE [LARGE SCALE GENOMIC DNA]</scope>
    <source>
        <strain evidence="4 5">CBS 10342</strain>
    </source>
</reference>
<dbReference type="InterPro" id="IPR001623">
    <property type="entry name" value="DnaJ_domain"/>
</dbReference>
<dbReference type="KEGG" id="slb:AWJ20_4442"/>
<name>A0A161HG15_9ASCO</name>
<feature type="domain" description="J" evidence="3">
    <location>
        <begin position="1"/>
        <end position="48"/>
    </location>
</feature>
<sequence length="201" mass="23302">MAKIYHPDSNSHLGETENKVRADRFKKLVEAYDILKNDNKRLAYNNRMAAEARSRHHHRYSPQSARTTSSSSHPHMTDNFYTRGFHEGYEDEASRRMNDQKFQEQLKENRFKLAILLGIAVSLVAALQLAAIFKLAEKNQEKLDYATWTAEMENIRARSNYNLGNSADDRVSRFLAARNSSGYYDNYRNKPLALPEPRSEK</sequence>
<dbReference type="SUPFAM" id="SSF46565">
    <property type="entry name" value="Chaperone J-domain"/>
    <property type="match status" value="1"/>
</dbReference>
<dbReference type="GeneID" id="30036575"/>
<dbReference type="CDD" id="cd06257">
    <property type="entry name" value="DnaJ"/>
    <property type="match status" value="1"/>
</dbReference>
<keyword evidence="2" id="KW-1133">Transmembrane helix</keyword>
<keyword evidence="2" id="KW-0812">Transmembrane</keyword>
<feature type="transmembrane region" description="Helical" evidence="2">
    <location>
        <begin position="113"/>
        <end position="133"/>
    </location>
</feature>
<dbReference type="PROSITE" id="PS50076">
    <property type="entry name" value="DNAJ_2"/>
    <property type="match status" value="1"/>
</dbReference>
<dbReference type="AlphaFoldDB" id="A0A161HG15"/>
<dbReference type="Proteomes" id="UP000189580">
    <property type="component" value="Chromosome c"/>
</dbReference>
<protein>
    <recommendedName>
        <fullName evidence="3">J domain-containing protein</fullName>
    </recommendedName>
</protein>
<evidence type="ECO:0000256" key="1">
    <source>
        <dbReference type="SAM" id="MobiDB-lite"/>
    </source>
</evidence>
<evidence type="ECO:0000313" key="4">
    <source>
        <dbReference type="EMBL" id="ANB11621.1"/>
    </source>
</evidence>
<dbReference type="Pfam" id="PF00226">
    <property type="entry name" value="DnaJ"/>
    <property type="match status" value="1"/>
</dbReference>
<dbReference type="Gene3D" id="1.10.287.110">
    <property type="entry name" value="DnaJ domain"/>
    <property type="match status" value="1"/>
</dbReference>
<dbReference type="InterPro" id="IPR018253">
    <property type="entry name" value="DnaJ_domain_CS"/>
</dbReference>
<evidence type="ECO:0000256" key="2">
    <source>
        <dbReference type="SAM" id="Phobius"/>
    </source>
</evidence>
<evidence type="ECO:0000259" key="3">
    <source>
        <dbReference type="PROSITE" id="PS50076"/>
    </source>
</evidence>
<dbReference type="InterPro" id="IPR036869">
    <property type="entry name" value="J_dom_sf"/>
</dbReference>
<keyword evidence="2" id="KW-0472">Membrane</keyword>
<organism evidence="4 5">
    <name type="scientific">Sugiyamaella lignohabitans</name>
    <dbReference type="NCBI Taxonomy" id="796027"/>
    <lineage>
        <taxon>Eukaryota</taxon>
        <taxon>Fungi</taxon>
        <taxon>Dikarya</taxon>
        <taxon>Ascomycota</taxon>
        <taxon>Saccharomycotina</taxon>
        <taxon>Dipodascomycetes</taxon>
        <taxon>Dipodascales</taxon>
        <taxon>Trichomonascaceae</taxon>
        <taxon>Sugiyamaella</taxon>
    </lineage>
</organism>
<feature type="compositionally biased region" description="Low complexity" evidence="1">
    <location>
        <begin position="61"/>
        <end position="74"/>
    </location>
</feature>
<dbReference type="RefSeq" id="XP_018734098.1">
    <property type="nucleotide sequence ID" value="XM_018881512.1"/>
</dbReference>
<proteinExistence type="predicted"/>
<gene>
    <name evidence="4" type="ORF">AWJ20_4442</name>
</gene>
<dbReference type="EMBL" id="CP014500">
    <property type="protein sequence ID" value="ANB11621.1"/>
    <property type="molecule type" value="Genomic_DNA"/>
</dbReference>
<dbReference type="OrthoDB" id="445556at2759"/>
<dbReference type="PROSITE" id="PS00636">
    <property type="entry name" value="DNAJ_1"/>
    <property type="match status" value="1"/>
</dbReference>
<feature type="region of interest" description="Disordered" evidence="1">
    <location>
        <begin position="49"/>
        <end position="78"/>
    </location>
</feature>
<keyword evidence="5" id="KW-1185">Reference proteome</keyword>